<dbReference type="GO" id="GO:0005634">
    <property type="term" value="C:nucleus"/>
    <property type="evidence" value="ECO:0007669"/>
    <property type="project" value="TreeGrafter"/>
</dbReference>
<dbReference type="Pfam" id="PF21403">
    <property type="entry name" value="OTU1_UBXL"/>
    <property type="match status" value="1"/>
</dbReference>
<evidence type="ECO:0000313" key="13">
    <source>
        <dbReference type="Proteomes" id="UP000501346"/>
    </source>
</evidence>
<keyword evidence="13" id="KW-1185">Reference proteome</keyword>
<dbReference type="EC" id="3.4.19.12" evidence="9"/>
<dbReference type="CDD" id="cd17059">
    <property type="entry name" value="Ubl_OTU1"/>
    <property type="match status" value="1"/>
</dbReference>
<comment type="catalytic activity">
    <reaction evidence="1 9">
        <text>Thiol-dependent hydrolysis of ester, thioester, amide, peptide and isopeptide bonds formed by the C-terminal Gly of ubiquitin (a 76-residue protein attached to proteins as an intracellular targeting signal).</text>
        <dbReference type="EC" id="3.4.19.12"/>
    </reaction>
</comment>
<dbReference type="SUPFAM" id="SSF54001">
    <property type="entry name" value="Cysteine proteinases"/>
    <property type="match status" value="1"/>
</dbReference>
<keyword evidence="9" id="KW-0963">Cytoplasm</keyword>
<dbReference type="Gene3D" id="3.90.70.80">
    <property type="match status" value="1"/>
</dbReference>
<keyword evidence="5 9" id="KW-0833">Ubl conjugation pathway</keyword>
<dbReference type="InterPro" id="IPR048857">
    <property type="entry name" value="OTU1_Ubl"/>
</dbReference>
<evidence type="ECO:0000256" key="9">
    <source>
        <dbReference type="RuleBase" id="RU367104"/>
    </source>
</evidence>
<organism evidence="12 13">
    <name type="scientific">Saccharomyces pastorianus</name>
    <name type="common">Lager yeast</name>
    <name type="synonym">Saccharomyces cerevisiae x Saccharomyces eubayanus</name>
    <dbReference type="NCBI Taxonomy" id="27292"/>
    <lineage>
        <taxon>Eukaryota</taxon>
        <taxon>Fungi</taxon>
        <taxon>Dikarya</taxon>
        <taxon>Ascomycota</taxon>
        <taxon>Saccharomycotina</taxon>
        <taxon>Saccharomycetes</taxon>
        <taxon>Saccharomycetales</taxon>
        <taxon>Saccharomycetaceae</taxon>
        <taxon>Saccharomyces</taxon>
    </lineage>
</organism>
<evidence type="ECO:0000256" key="7">
    <source>
        <dbReference type="ARBA" id="ARBA00022807"/>
    </source>
</evidence>
<evidence type="ECO:0000256" key="10">
    <source>
        <dbReference type="SAM" id="MobiDB-lite"/>
    </source>
</evidence>
<dbReference type="Gene3D" id="3.10.20.90">
    <property type="entry name" value="Phosphatidylinositol 3-kinase Catalytic Subunit, Chain A, domain 1"/>
    <property type="match status" value="1"/>
</dbReference>
<dbReference type="GO" id="GO:0030968">
    <property type="term" value="P:endoplasmic reticulum unfolded protein response"/>
    <property type="evidence" value="ECO:0007669"/>
    <property type="project" value="TreeGrafter"/>
</dbReference>
<evidence type="ECO:0000256" key="2">
    <source>
        <dbReference type="ARBA" id="ARBA00022670"/>
    </source>
</evidence>
<reference evidence="12 13" key="1">
    <citation type="journal article" date="2019" name="BMC Genomics">
        <title>Chromosome level assembly and comparative genome analysis confirm lager-brewing yeasts originated from a single hybridization.</title>
        <authorList>
            <person name="Salazar A.N."/>
            <person name="Gorter de Vries A.R."/>
            <person name="van den Broek M."/>
            <person name="Brouwers N."/>
            <person name="de la Torre Cortes P."/>
            <person name="Kuijpers N.G.A."/>
            <person name="Daran J.G."/>
            <person name="Abeel T."/>
        </authorList>
    </citation>
    <scope>NUCLEOTIDE SEQUENCE [LARGE SCALE GENOMIC DNA]</scope>
    <source>
        <strain evidence="12 13">CBS 1483</strain>
    </source>
</reference>
<evidence type="ECO:0000313" key="12">
    <source>
        <dbReference type="EMBL" id="QID84740.1"/>
    </source>
</evidence>
<dbReference type="PROSITE" id="PS00028">
    <property type="entry name" value="ZINC_FINGER_C2H2_1"/>
    <property type="match status" value="1"/>
</dbReference>
<keyword evidence="6 9" id="KW-0378">Hydrolase</keyword>
<dbReference type="FunFam" id="3.10.20.90:FF:000368">
    <property type="entry name" value="Ubiquitin thioesterase OTU1"/>
    <property type="match status" value="1"/>
</dbReference>
<dbReference type="CDD" id="cd22745">
    <property type="entry name" value="OTU_OTU1"/>
    <property type="match status" value="1"/>
</dbReference>
<gene>
    <name evidence="12" type="primary">OTU1_2</name>
    <name evidence="12" type="ORF">GRS66_007264</name>
</gene>
<dbReference type="GO" id="GO:0036503">
    <property type="term" value="P:ERAD pathway"/>
    <property type="evidence" value="ECO:0007669"/>
    <property type="project" value="TreeGrafter"/>
</dbReference>
<keyword evidence="4" id="KW-0863">Zinc-finger</keyword>
<comment type="subcellular location">
    <subcellularLocation>
        <location evidence="9">Cytoplasm</location>
    </subcellularLocation>
</comment>
<evidence type="ECO:0000256" key="8">
    <source>
        <dbReference type="ARBA" id="ARBA00022833"/>
    </source>
</evidence>
<evidence type="ECO:0000256" key="4">
    <source>
        <dbReference type="ARBA" id="ARBA00022771"/>
    </source>
</evidence>
<evidence type="ECO:0000256" key="5">
    <source>
        <dbReference type="ARBA" id="ARBA00022786"/>
    </source>
</evidence>
<dbReference type="GO" id="GO:0005829">
    <property type="term" value="C:cytosol"/>
    <property type="evidence" value="ECO:0007669"/>
    <property type="project" value="TreeGrafter"/>
</dbReference>
<keyword evidence="3" id="KW-0479">Metal-binding</keyword>
<dbReference type="AlphaFoldDB" id="A0A6C1E730"/>
<dbReference type="PROSITE" id="PS50802">
    <property type="entry name" value="OTU"/>
    <property type="match status" value="1"/>
</dbReference>
<evidence type="ECO:0000256" key="3">
    <source>
        <dbReference type="ARBA" id="ARBA00022723"/>
    </source>
</evidence>
<dbReference type="GO" id="GO:0004843">
    <property type="term" value="F:cysteine-type deubiquitinase activity"/>
    <property type="evidence" value="ECO:0007669"/>
    <property type="project" value="UniProtKB-UniRule"/>
</dbReference>
<keyword evidence="2 12" id="KW-0645">Protease</keyword>
<dbReference type="Pfam" id="PF02338">
    <property type="entry name" value="OTU"/>
    <property type="match status" value="1"/>
</dbReference>
<comment type="function">
    <text evidence="9">Hydrolase that can remove conjugated ubiquitin from proteins and may therefore play an important regulatory role at the level of protein turnover by preventing degradation.</text>
</comment>
<dbReference type="PANTHER" id="PTHR13312">
    <property type="entry name" value="HIV-INDUCED PROTEIN-7-LIKE PROTEASE"/>
    <property type="match status" value="1"/>
</dbReference>
<dbReference type="GO" id="GO:0016579">
    <property type="term" value="P:protein deubiquitination"/>
    <property type="evidence" value="ECO:0007669"/>
    <property type="project" value="TreeGrafter"/>
</dbReference>
<dbReference type="InterPro" id="IPR013087">
    <property type="entry name" value="Znf_C2H2_type"/>
</dbReference>
<keyword evidence="7 9" id="KW-0788">Thiol protease</keyword>
<protein>
    <recommendedName>
        <fullName evidence="9">Ubiquitin thioesterase OTU</fullName>
        <ecNumber evidence="9">3.4.19.12</ecNumber>
    </recommendedName>
</protein>
<feature type="region of interest" description="Disordered" evidence="10">
    <location>
        <begin position="1"/>
        <end position="26"/>
    </location>
</feature>
<dbReference type="InterPro" id="IPR003323">
    <property type="entry name" value="OTU_dom"/>
</dbReference>
<name>A0A6C1E730_SACPS</name>
<dbReference type="OrthoDB" id="65596at2759"/>
<accession>A0A6C1E730</accession>
<dbReference type="Pfam" id="PF24560">
    <property type="entry name" value="zf-C2H2_OTU1_C"/>
    <property type="match status" value="1"/>
</dbReference>
<evidence type="ECO:0000256" key="6">
    <source>
        <dbReference type="ARBA" id="ARBA00022801"/>
    </source>
</evidence>
<dbReference type="InterPro" id="IPR038765">
    <property type="entry name" value="Papain-like_cys_pep_sf"/>
</dbReference>
<dbReference type="EMBL" id="CP049003">
    <property type="protein sequence ID" value="QID84740.1"/>
    <property type="molecule type" value="Genomic_DNA"/>
</dbReference>
<feature type="domain" description="OTU" evidence="11">
    <location>
        <begin position="148"/>
        <end position="268"/>
    </location>
</feature>
<dbReference type="GO" id="GO:0008270">
    <property type="term" value="F:zinc ion binding"/>
    <property type="evidence" value="ECO:0007669"/>
    <property type="project" value="UniProtKB-KW"/>
</dbReference>
<sequence>MATVVTNYKGRNKPISVANGNSTKRDEIEKKHPTGEAFEMKLRVTGPGINQVITLKQDATVNDLIEHVGIDVKTLRFGYPPQRINLQEEEAAMRQTQLDELGINSGERITLETSQSNDSFSMSPPKPKPKRVLKSTEMSIGGGGENVLSVHPVPDDNSCLFHAIAYCIFKQDNVRALREMVSKEVLSNPVKFSDAILDKPNREYAQWILKMESWGGAIEIGIISDTLAVAIYVVDIDAVKIEKFNEDKFDNYILVLFNGIHYDSLTKNEFKTVFDKKNQPESDDVLTAALQLASNLKQTGYSFNTHKAQIKCNTCQMTFVGEREVARHAESTGHVDFGQNK</sequence>
<evidence type="ECO:0000256" key="1">
    <source>
        <dbReference type="ARBA" id="ARBA00000707"/>
    </source>
</evidence>
<dbReference type="InterPro" id="IPR057766">
    <property type="entry name" value="Znf-C2H2_OTU1-like_C"/>
</dbReference>
<dbReference type="PANTHER" id="PTHR13312:SF0">
    <property type="entry name" value="UBIQUITIN THIOESTERASE OTU1"/>
    <property type="match status" value="1"/>
</dbReference>
<dbReference type="Proteomes" id="UP000501346">
    <property type="component" value="Chromosome SeVI"/>
</dbReference>
<proteinExistence type="predicted"/>
<keyword evidence="8" id="KW-0862">Zinc</keyword>
<evidence type="ECO:0000259" key="11">
    <source>
        <dbReference type="PROSITE" id="PS50802"/>
    </source>
</evidence>